<dbReference type="InterPro" id="IPR002052">
    <property type="entry name" value="DNA_methylase_N6_adenine_CS"/>
</dbReference>
<reference evidence="9" key="2">
    <citation type="submission" date="2021-04" db="EMBL/GenBank/DDBJ databases">
        <authorList>
            <person name="Gilroy R."/>
        </authorList>
    </citation>
    <scope>NUCLEOTIDE SEQUENCE</scope>
    <source>
        <strain evidence="9">ChiBcec16_6824</strain>
    </source>
</reference>
<dbReference type="Pfam" id="PF02086">
    <property type="entry name" value="MethyltransfD12"/>
    <property type="match status" value="1"/>
</dbReference>
<feature type="binding site" evidence="7">
    <location>
        <position position="190"/>
    </location>
    <ligand>
        <name>S-adenosyl-L-methionine</name>
        <dbReference type="ChEBI" id="CHEBI:59789"/>
    </ligand>
</feature>
<dbReference type="Gene3D" id="1.10.1020.10">
    <property type="entry name" value="Adenine-specific Methyltransferase, Domain 2"/>
    <property type="match status" value="1"/>
</dbReference>
<dbReference type="GO" id="GO:0043565">
    <property type="term" value="F:sequence-specific DNA binding"/>
    <property type="evidence" value="ECO:0007669"/>
    <property type="project" value="TreeGrafter"/>
</dbReference>
<evidence type="ECO:0000256" key="7">
    <source>
        <dbReference type="PIRSR" id="PIRSR000398-1"/>
    </source>
</evidence>
<feature type="binding site" evidence="7">
    <location>
        <position position="12"/>
    </location>
    <ligand>
        <name>S-adenosyl-L-methionine</name>
        <dbReference type="ChEBI" id="CHEBI:59789"/>
    </ligand>
</feature>
<dbReference type="PROSITE" id="PS00092">
    <property type="entry name" value="N6_MTASE"/>
    <property type="match status" value="1"/>
</dbReference>
<sequence>MNNLKLSPFVKWAGGKKQLLSRLEECMPHSYNRYYEPFIGGGALLLDVQPSNAVINDVNEQLLNVYRQLKANAEAVIDSIRQFDAVECDKEHYLHMRSEYNKKIAGHILDVECAALTIWINKHCFNGLYRVNAKGLFNVPYNNKTSGTSMREENLRNIGHYLNSNTVTILEGDFELACANVQAGDFVYFDPPYIPISATAHFTDYTKDGFGYEDHCRLAALYRRLDAAGVKVMLSNHNVDLVYQLYDGFHIKVVDVKRAINRDASKRVGKEVIITNY</sequence>
<evidence type="ECO:0000313" key="9">
    <source>
        <dbReference type="EMBL" id="HIY20270.1"/>
    </source>
</evidence>
<dbReference type="PIRSF" id="PIRSF000398">
    <property type="entry name" value="M_m6A_EcoRV"/>
    <property type="match status" value="1"/>
</dbReference>
<name>A0A9D2BYC4_9FIRM</name>
<dbReference type="SUPFAM" id="SSF53335">
    <property type="entry name" value="S-adenosyl-L-methionine-dependent methyltransferases"/>
    <property type="match status" value="1"/>
</dbReference>
<reference evidence="9" key="1">
    <citation type="journal article" date="2021" name="PeerJ">
        <title>Extensive microbial diversity within the chicken gut microbiome revealed by metagenomics and culture.</title>
        <authorList>
            <person name="Gilroy R."/>
            <person name="Ravi A."/>
            <person name="Getino M."/>
            <person name="Pursley I."/>
            <person name="Horton D.L."/>
            <person name="Alikhan N.F."/>
            <person name="Baker D."/>
            <person name="Gharbi K."/>
            <person name="Hall N."/>
            <person name="Watson M."/>
            <person name="Adriaenssens E.M."/>
            <person name="Foster-Nyarko E."/>
            <person name="Jarju S."/>
            <person name="Secka A."/>
            <person name="Antonio M."/>
            <person name="Oren A."/>
            <person name="Chaudhuri R.R."/>
            <person name="La Ragione R."/>
            <person name="Hildebrand F."/>
            <person name="Pallen M.J."/>
        </authorList>
    </citation>
    <scope>NUCLEOTIDE SEQUENCE</scope>
    <source>
        <strain evidence="9">ChiBcec16_6824</strain>
    </source>
</reference>
<dbReference type="GO" id="GO:0032259">
    <property type="term" value="P:methylation"/>
    <property type="evidence" value="ECO:0007669"/>
    <property type="project" value="UniProtKB-KW"/>
</dbReference>
<comment type="catalytic activity">
    <reaction evidence="6 8">
        <text>a 2'-deoxyadenosine in DNA + S-adenosyl-L-methionine = an N(6)-methyl-2'-deoxyadenosine in DNA + S-adenosyl-L-homocysteine + H(+)</text>
        <dbReference type="Rhea" id="RHEA:15197"/>
        <dbReference type="Rhea" id="RHEA-COMP:12418"/>
        <dbReference type="Rhea" id="RHEA-COMP:12419"/>
        <dbReference type="ChEBI" id="CHEBI:15378"/>
        <dbReference type="ChEBI" id="CHEBI:57856"/>
        <dbReference type="ChEBI" id="CHEBI:59789"/>
        <dbReference type="ChEBI" id="CHEBI:90615"/>
        <dbReference type="ChEBI" id="CHEBI:90616"/>
        <dbReference type="EC" id="2.1.1.72"/>
    </reaction>
</comment>
<dbReference type="GO" id="GO:0009307">
    <property type="term" value="P:DNA restriction-modification system"/>
    <property type="evidence" value="ECO:0007669"/>
    <property type="project" value="InterPro"/>
</dbReference>
<keyword evidence="5 8" id="KW-0949">S-adenosyl-L-methionine</keyword>
<evidence type="ECO:0000256" key="8">
    <source>
        <dbReference type="RuleBase" id="RU361257"/>
    </source>
</evidence>
<protein>
    <recommendedName>
        <fullName evidence="2 8">Site-specific DNA-methyltransferase (adenine-specific)</fullName>
        <ecNumber evidence="2 8">2.1.1.72</ecNumber>
    </recommendedName>
</protein>
<dbReference type="EC" id="2.1.1.72" evidence="2 8"/>
<comment type="similarity">
    <text evidence="1 8">Belongs to the N(4)/N(6)-methyltransferase family.</text>
</comment>
<accession>A0A9D2BYC4</accession>
<dbReference type="InterPro" id="IPR012327">
    <property type="entry name" value="MeTrfase_D12"/>
</dbReference>
<dbReference type="GO" id="GO:1904047">
    <property type="term" value="F:S-adenosyl-L-methionine binding"/>
    <property type="evidence" value="ECO:0007669"/>
    <property type="project" value="TreeGrafter"/>
</dbReference>
<evidence type="ECO:0000256" key="2">
    <source>
        <dbReference type="ARBA" id="ARBA00011900"/>
    </source>
</evidence>
<evidence type="ECO:0000256" key="5">
    <source>
        <dbReference type="ARBA" id="ARBA00022691"/>
    </source>
</evidence>
<dbReference type="PRINTS" id="PR00505">
    <property type="entry name" value="D12N6MTFRASE"/>
</dbReference>
<keyword evidence="3 8" id="KW-0489">Methyltransferase</keyword>
<dbReference type="Proteomes" id="UP000823868">
    <property type="component" value="Unassembled WGS sequence"/>
</dbReference>
<comment type="caution">
    <text evidence="9">The sequence shown here is derived from an EMBL/GenBank/DDBJ whole genome shotgun (WGS) entry which is preliminary data.</text>
</comment>
<dbReference type="InterPro" id="IPR012263">
    <property type="entry name" value="M_m6A_EcoRV"/>
</dbReference>
<dbReference type="EMBL" id="DXDX01000001">
    <property type="protein sequence ID" value="HIY20270.1"/>
    <property type="molecule type" value="Genomic_DNA"/>
</dbReference>
<dbReference type="NCBIfam" id="TIGR00571">
    <property type="entry name" value="dam"/>
    <property type="match status" value="1"/>
</dbReference>
<feature type="binding site" evidence="7">
    <location>
        <position position="16"/>
    </location>
    <ligand>
        <name>S-adenosyl-L-methionine</name>
        <dbReference type="ChEBI" id="CHEBI:59789"/>
    </ligand>
</feature>
<evidence type="ECO:0000256" key="4">
    <source>
        <dbReference type="ARBA" id="ARBA00022679"/>
    </source>
</evidence>
<proteinExistence type="inferred from homology"/>
<dbReference type="InterPro" id="IPR023095">
    <property type="entry name" value="Ade_MeTrfase_dom_2"/>
</dbReference>
<evidence type="ECO:0000313" key="10">
    <source>
        <dbReference type="Proteomes" id="UP000823868"/>
    </source>
</evidence>
<dbReference type="PANTHER" id="PTHR30481:SF3">
    <property type="entry name" value="DNA ADENINE METHYLASE"/>
    <property type="match status" value="1"/>
</dbReference>
<gene>
    <name evidence="9" type="ORF">H9841_00010</name>
</gene>
<dbReference type="GO" id="GO:0006298">
    <property type="term" value="P:mismatch repair"/>
    <property type="evidence" value="ECO:0007669"/>
    <property type="project" value="TreeGrafter"/>
</dbReference>
<dbReference type="Gene3D" id="3.40.50.150">
    <property type="entry name" value="Vaccinia Virus protein VP39"/>
    <property type="match status" value="1"/>
</dbReference>
<dbReference type="InterPro" id="IPR029063">
    <property type="entry name" value="SAM-dependent_MTases_sf"/>
</dbReference>
<keyword evidence="4 8" id="KW-0808">Transferase</keyword>
<evidence type="ECO:0000256" key="3">
    <source>
        <dbReference type="ARBA" id="ARBA00022603"/>
    </source>
</evidence>
<evidence type="ECO:0000256" key="6">
    <source>
        <dbReference type="ARBA" id="ARBA00047942"/>
    </source>
</evidence>
<feature type="binding site" evidence="7">
    <location>
        <position position="57"/>
    </location>
    <ligand>
        <name>S-adenosyl-L-methionine</name>
        <dbReference type="ChEBI" id="CHEBI:59789"/>
    </ligand>
</feature>
<organism evidence="9 10">
    <name type="scientific">Candidatus Flavonifractor merdigallinarum</name>
    <dbReference type="NCBI Taxonomy" id="2838589"/>
    <lineage>
        <taxon>Bacteria</taxon>
        <taxon>Bacillati</taxon>
        <taxon>Bacillota</taxon>
        <taxon>Clostridia</taxon>
        <taxon>Eubacteriales</taxon>
        <taxon>Oscillospiraceae</taxon>
        <taxon>Flavonifractor</taxon>
    </lineage>
</organism>
<dbReference type="PANTHER" id="PTHR30481">
    <property type="entry name" value="DNA ADENINE METHYLASE"/>
    <property type="match status" value="1"/>
</dbReference>
<dbReference type="AlphaFoldDB" id="A0A9D2BYC4"/>
<dbReference type="GO" id="GO:0009007">
    <property type="term" value="F:site-specific DNA-methyltransferase (adenine-specific) activity"/>
    <property type="evidence" value="ECO:0007669"/>
    <property type="project" value="UniProtKB-UniRule"/>
</dbReference>
<evidence type="ECO:0000256" key="1">
    <source>
        <dbReference type="ARBA" id="ARBA00006594"/>
    </source>
</evidence>